<keyword evidence="8 10" id="KW-0456">Lyase</keyword>
<dbReference type="SUPFAM" id="SSF52016">
    <property type="entry name" value="LeuD/IlvD-like"/>
    <property type="match status" value="1"/>
</dbReference>
<dbReference type="GO" id="GO:0046872">
    <property type="term" value="F:metal ion binding"/>
    <property type="evidence" value="ECO:0007669"/>
    <property type="project" value="UniProtKB-KW"/>
</dbReference>
<dbReference type="FunFam" id="3.20.19.10:FF:000001">
    <property type="entry name" value="Aconitate hydratase"/>
    <property type="match status" value="1"/>
</dbReference>
<evidence type="ECO:0000256" key="5">
    <source>
        <dbReference type="ARBA" id="ARBA00022723"/>
    </source>
</evidence>
<evidence type="ECO:0000313" key="14">
    <source>
        <dbReference type="Proteomes" id="UP000285456"/>
    </source>
</evidence>
<keyword evidence="7 10" id="KW-0411">Iron-sulfur</keyword>
<evidence type="ECO:0000256" key="9">
    <source>
        <dbReference type="ARBA" id="ARBA00023501"/>
    </source>
</evidence>
<evidence type="ECO:0000256" key="3">
    <source>
        <dbReference type="ARBA" id="ARBA00007185"/>
    </source>
</evidence>
<dbReference type="EC" id="4.2.1.3" evidence="10"/>
<dbReference type="EMBL" id="QWEH01000001">
    <property type="protein sequence ID" value="RHW35627.1"/>
    <property type="molecule type" value="Genomic_DNA"/>
</dbReference>
<dbReference type="Pfam" id="PF00330">
    <property type="entry name" value="Aconitase"/>
    <property type="match status" value="1"/>
</dbReference>
<reference evidence="13 14" key="1">
    <citation type="journal article" date="2007" name="Int. J. Syst. Evol. Microbiol.">
        <title>Oceanobacillus profundus sp. nov., isolated from a deep-sea sediment core.</title>
        <authorList>
            <person name="Kim Y.G."/>
            <person name="Choi D.H."/>
            <person name="Hyun S."/>
            <person name="Cho B.C."/>
        </authorList>
    </citation>
    <scope>NUCLEOTIDE SEQUENCE [LARGE SCALE GENOMIC DNA]</scope>
    <source>
        <strain evidence="13 14">DSM 18246</strain>
    </source>
</reference>
<dbReference type="PROSITE" id="PS01244">
    <property type="entry name" value="ACONITASE_2"/>
    <property type="match status" value="1"/>
</dbReference>
<sequence>MKDNDIYKAKSSFTANGKNYHYYRLQALEEAGIGNISKLPYAIKILLESVLRKYDGKVIQQEHIENLANWGERDSQRNAVVPFMPSRIVLQDFTGVPVIVDLASLRKAVKEMGGDPEKINPEIPVDLVIDHAEQVDRFGTRGSLQYNVNRGFELNLERYKFFKWATHAINNFRAIPPSTAIIHQANLEHLASVVYSVVDGDKRLVYPDTCLGTDSHTPMINGIGVVGWGVGGIEAEAAMLGQPSFFPLPEVIGIRLKGKLSPGTTGTDLALYITNLLRQKNVVGKFVEFFGEGLNSLSVADRATVANMSPENGATITYFPVDNKTLDYLRLSGRTEEQVELVEAYCKANGLFYTNDANAPSYSEVIELDLTSIETYVAGPKRPQDLNRLSEVKDSFRKALVHEVGNHGYGLNETEIHREAKINHKEGQTSILKTGAIVLAAITSCTNTSNPHVMMAAGLLAKKAVEKGLIVPPYVKTSLAPGSQVVPDYLRKAGLLDSLEKLGFYLVGFGCTTCVGNSGPLPEEVEKVIEDKDLIVAGVLSGNRNFEGRIHPLIKANFLASPPLVVAYALAGTMDINLTTDSLGKDKLGNDVFLEDIWPTDFEIEQKIRETITPDLFENQHKNIFTGSDAWNKLEISEGLLYNWDEDSTYLRNPPFFENISREPNGIRPLQGLRVLLKLGDSITTDHISPAGGRIPIQSIAGKYLLGKNVDRHHFSSYGARRGNHEVMIRGGFSNIRLRNQLAPGKEGGYTTYFPTGDVMPAYDAAMEYKQDGIGLFVIAGIDYGMGSSRDWAAKATQLLGIKAVLVEGFERIHRSNLALMGVLPLQFKPNENAETLGLTGNELYDIDIRDDVKPGQHIYVTATGMDGYKKEFQVIVRLDSDMEMRYYQHGGVLPMVLRDKVNL</sequence>
<evidence type="ECO:0000256" key="10">
    <source>
        <dbReference type="RuleBase" id="RU361275"/>
    </source>
</evidence>
<dbReference type="InterPro" id="IPR018136">
    <property type="entry name" value="Aconitase_4Fe-4S_BS"/>
</dbReference>
<comment type="caution">
    <text evidence="13">The sequence shown here is derived from an EMBL/GenBank/DDBJ whole genome shotgun (WGS) entry which is preliminary data.</text>
</comment>
<dbReference type="NCBIfam" id="NF009520">
    <property type="entry name" value="PRK12881.1"/>
    <property type="match status" value="1"/>
</dbReference>
<dbReference type="SUPFAM" id="SSF53732">
    <property type="entry name" value="Aconitase iron-sulfur domain"/>
    <property type="match status" value="1"/>
</dbReference>
<evidence type="ECO:0000256" key="8">
    <source>
        <dbReference type="ARBA" id="ARBA00023239"/>
    </source>
</evidence>
<evidence type="ECO:0000256" key="1">
    <source>
        <dbReference type="ARBA" id="ARBA00001966"/>
    </source>
</evidence>
<protein>
    <recommendedName>
        <fullName evidence="10">Aconitate hydratase</fullName>
        <shortName evidence="10">Aconitase</shortName>
        <ecNumber evidence="10">4.2.1.3</ecNumber>
    </recommendedName>
</protein>
<organism evidence="13 14">
    <name type="scientific">Oceanobacillus profundus</name>
    <dbReference type="NCBI Taxonomy" id="372463"/>
    <lineage>
        <taxon>Bacteria</taxon>
        <taxon>Bacillati</taxon>
        <taxon>Bacillota</taxon>
        <taxon>Bacilli</taxon>
        <taxon>Bacillales</taxon>
        <taxon>Bacillaceae</taxon>
        <taxon>Oceanobacillus</taxon>
    </lineage>
</organism>
<dbReference type="InterPro" id="IPR001030">
    <property type="entry name" value="Acoase/IPM_deHydtase_lsu_aba"/>
</dbReference>
<evidence type="ECO:0000313" key="13">
    <source>
        <dbReference type="EMBL" id="RHW35627.1"/>
    </source>
</evidence>
<dbReference type="Gene3D" id="3.30.499.10">
    <property type="entry name" value="Aconitase, domain 3"/>
    <property type="match status" value="2"/>
</dbReference>
<comment type="similarity">
    <text evidence="3 10">Belongs to the aconitase/IPM isomerase family.</text>
</comment>
<dbReference type="GO" id="GO:0006099">
    <property type="term" value="P:tricarboxylic acid cycle"/>
    <property type="evidence" value="ECO:0007669"/>
    <property type="project" value="UniProtKB-UniPathway"/>
</dbReference>
<comment type="catalytic activity">
    <reaction evidence="9 10">
        <text>citrate = D-threo-isocitrate</text>
        <dbReference type="Rhea" id="RHEA:10336"/>
        <dbReference type="ChEBI" id="CHEBI:15562"/>
        <dbReference type="ChEBI" id="CHEBI:16947"/>
        <dbReference type="EC" id="4.2.1.3"/>
    </reaction>
</comment>
<dbReference type="CDD" id="cd01580">
    <property type="entry name" value="AcnA_IRP_Swivel"/>
    <property type="match status" value="1"/>
</dbReference>
<evidence type="ECO:0000256" key="7">
    <source>
        <dbReference type="ARBA" id="ARBA00023014"/>
    </source>
</evidence>
<evidence type="ECO:0000259" key="12">
    <source>
        <dbReference type="Pfam" id="PF00694"/>
    </source>
</evidence>
<dbReference type="PANTHER" id="PTHR11670">
    <property type="entry name" value="ACONITASE/IRON-RESPONSIVE ELEMENT FAMILY MEMBER"/>
    <property type="match status" value="1"/>
</dbReference>
<evidence type="ECO:0000256" key="2">
    <source>
        <dbReference type="ARBA" id="ARBA00004717"/>
    </source>
</evidence>
<dbReference type="Gene3D" id="6.10.190.10">
    <property type="match status" value="1"/>
</dbReference>
<comment type="function">
    <text evidence="10">Catalyzes the isomerization of citrate to isocitrate via cis-aconitate.</text>
</comment>
<name>A0A417YPK8_9BACI</name>
<dbReference type="InterPro" id="IPR000573">
    <property type="entry name" value="AconitaseA/IPMdHydase_ssu_swvl"/>
</dbReference>
<evidence type="ECO:0000256" key="4">
    <source>
        <dbReference type="ARBA" id="ARBA00011245"/>
    </source>
</evidence>
<dbReference type="NCBIfam" id="TIGR01341">
    <property type="entry name" value="aconitase_1"/>
    <property type="match status" value="1"/>
</dbReference>
<dbReference type="InterPro" id="IPR015931">
    <property type="entry name" value="Acnase/IPM_dHydase_lsu_aba_1/3"/>
</dbReference>
<comment type="subunit">
    <text evidence="4">Monomer.</text>
</comment>
<dbReference type="InterPro" id="IPR015928">
    <property type="entry name" value="Aconitase/3IPM_dehydase_swvl"/>
</dbReference>
<feature type="domain" description="Aconitase A/isopropylmalate dehydratase small subunit swivel" evidence="12">
    <location>
        <begin position="703"/>
        <end position="830"/>
    </location>
</feature>
<dbReference type="InterPro" id="IPR044137">
    <property type="entry name" value="AcnA_IRP_Swivel"/>
</dbReference>
<dbReference type="OrthoDB" id="9764318at2"/>
<dbReference type="InterPro" id="IPR006249">
    <property type="entry name" value="Aconitase/IRP2"/>
</dbReference>
<dbReference type="InterPro" id="IPR036008">
    <property type="entry name" value="Aconitase_4Fe-4S_dom"/>
</dbReference>
<keyword evidence="6 10" id="KW-0408">Iron</keyword>
<dbReference type="PRINTS" id="PR00415">
    <property type="entry name" value="ACONITASE"/>
</dbReference>
<keyword evidence="10" id="KW-0004">4Fe-4S</keyword>
<keyword evidence="5" id="KW-0479">Metal-binding</keyword>
<dbReference type="PROSITE" id="PS00450">
    <property type="entry name" value="ACONITASE_1"/>
    <property type="match status" value="1"/>
</dbReference>
<keyword evidence="14" id="KW-1185">Reference proteome</keyword>
<feature type="domain" description="Aconitase/3-isopropylmalate dehydratase large subunit alpha/beta/alpha" evidence="11">
    <location>
        <begin position="76"/>
        <end position="572"/>
    </location>
</feature>
<evidence type="ECO:0000256" key="6">
    <source>
        <dbReference type="ARBA" id="ARBA00023004"/>
    </source>
</evidence>
<accession>A0A417YPK8</accession>
<comment type="pathway">
    <text evidence="2">Carbohydrate metabolism; tricarboxylic acid cycle; isocitrate from oxaloacetate: step 2/2.</text>
</comment>
<dbReference type="Pfam" id="PF00694">
    <property type="entry name" value="Aconitase_C"/>
    <property type="match status" value="1"/>
</dbReference>
<evidence type="ECO:0000259" key="11">
    <source>
        <dbReference type="Pfam" id="PF00330"/>
    </source>
</evidence>
<proteinExistence type="inferred from homology"/>
<gene>
    <name evidence="13" type="primary">acnA</name>
    <name evidence="13" type="ORF">D1B32_00370</name>
</gene>
<dbReference type="AlphaFoldDB" id="A0A417YPK8"/>
<dbReference type="GO" id="GO:0051539">
    <property type="term" value="F:4 iron, 4 sulfur cluster binding"/>
    <property type="evidence" value="ECO:0007669"/>
    <property type="project" value="UniProtKB-KW"/>
</dbReference>
<dbReference type="Gene3D" id="3.20.19.10">
    <property type="entry name" value="Aconitase, domain 4"/>
    <property type="match status" value="1"/>
</dbReference>
<dbReference type="NCBIfam" id="NF006757">
    <property type="entry name" value="PRK09277.1"/>
    <property type="match status" value="1"/>
</dbReference>
<comment type="cofactor">
    <cofactor evidence="1">
        <name>[4Fe-4S] cluster</name>
        <dbReference type="ChEBI" id="CHEBI:49883"/>
    </cofactor>
</comment>
<dbReference type="Proteomes" id="UP000285456">
    <property type="component" value="Unassembled WGS sequence"/>
</dbReference>
<dbReference type="UniPathway" id="UPA00223">
    <property type="reaction ID" value="UER00718"/>
</dbReference>
<dbReference type="FunFam" id="3.30.499.10:FF:000005">
    <property type="entry name" value="cytoplasmic aconitate hydratase"/>
    <property type="match status" value="1"/>
</dbReference>
<dbReference type="GO" id="GO:0003994">
    <property type="term" value="F:aconitate hydratase activity"/>
    <property type="evidence" value="ECO:0007669"/>
    <property type="project" value="UniProtKB-EC"/>
</dbReference>